<protein>
    <recommendedName>
        <fullName evidence="1">Hypervirulence associated protein TUDOR domain-containing protein</fullName>
    </recommendedName>
</protein>
<evidence type="ECO:0000313" key="3">
    <source>
        <dbReference type="Proteomes" id="UP001155241"/>
    </source>
</evidence>
<name>A0A9X2FCE0_9BACT</name>
<gene>
    <name evidence="2" type="ORF">NG895_21000</name>
</gene>
<dbReference type="Pfam" id="PF11160">
    <property type="entry name" value="Hva1_TUDOR"/>
    <property type="match status" value="1"/>
</dbReference>
<keyword evidence="3" id="KW-1185">Reference proteome</keyword>
<reference evidence="2" key="1">
    <citation type="submission" date="2022-06" db="EMBL/GenBank/DDBJ databases">
        <title>Aeoliella straminimaris, a novel planctomycete from sediments.</title>
        <authorList>
            <person name="Vitorino I.R."/>
            <person name="Lage O.M."/>
        </authorList>
    </citation>
    <scope>NUCLEOTIDE SEQUENCE</scope>
    <source>
        <strain evidence="2">ICT_H6.2</strain>
    </source>
</reference>
<dbReference type="EMBL" id="JAMXLR010000072">
    <property type="protein sequence ID" value="MCO6046385.1"/>
    <property type="molecule type" value="Genomic_DNA"/>
</dbReference>
<sequence>MKSRFNLRVARKVDGSDITRDGSEENPACYVDGDDGGSVLKLKSELESAYG</sequence>
<evidence type="ECO:0000259" key="1">
    <source>
        <dbReference type="Pfam" id="PF11160"/>
    </source>
</evidence>
<accession>A0A9X2FCE0</accession>
<dbReference type="InterPro" id="IPR021331">
    <property type="entry name" value="Hva1_TUDOR"/>
</dbReference>
<proteinExistence type="predicted"/>
<feature type="domain" description="Hypervirulence associated protein TUDOR" evidence="1">
    <location>
        <begin position="10"/>
        <end position="46"/>
    </location>
</feature>
<dbReference type="Proteomes" id="UP001155241">
    <property type="component" value="Unassembled WGS sequence"/>
</dbReference>
<comment type="caution">
    <text evidence="2">The sequence shown here is derived from an EMBL/GenBank/DDBJ whole genome shotgun (WGS) entry which is preliminary data.</text>
</comment>
<dbReference type="AlphaFoldDB" id="A0A9X2FCE0"/>
<organism evidence="2 3">
    <name type="scientific">Aeoliella straminimaris</name>
    <dbReference type="NCBI Taxonomy" id="2954799"/>
    <lineage>
        <taxon>Bacteria</taxon>
        <taxon>Pseudomonadati</taxon>
        <taxon>Planctomycetota</taxon>
        <taxon>Planctomycetia</taxon>
        <taxon>Pirellulales</taxon>
        <taxon>Lacipirellulaceae</taxon>
        <taxon>Aeoliella</taxon>
    </lineage>
</organism>
<evidence type="ECO:0000313" key="2">
    <source>
        <dbReference type="EMBL" id="MCO6046385.1"/>
    </source>
</evidence>